<keyword evidence="3 5" id="KW-1133">Transmembrane helix</keyword>
<evidence type="ECO:0000256" key="4">
    <source>
        <dbReference type="ARBA" id="ARBA00023136"/>
    </source>
</evidence>
<dbReference type="InterPro" id="IPR008253">
    <property type="entry name" value="Marvel"/>
</dbReference>
<evidence type="ECO:0000256" key="3">
    <source>
        <dbReference type="ARBA" id="ARBA00022989"/>
    </source>
</evidence>
<evidence type="ECO:0000313" key="7">
    <source>
        <dbReference type="EMBL" id="KAI9631862.1"/>
    </source>
</evidence>
<keyword evidence="8" id="KW-1185">Reference proteome</keyword>
<protein>
    <recommendedName>
        <fullName evidence="6">MARVEL domain-containing protein</fullName>
    </recommendedName>
</protein>
<evidence type="ECO:0000256" key="2">
    <source>
        <dbReference type="ARBA" id="ARBA00022692"/>
    </source>
</evidence>
<reference evidence="7" key="1">
    <citation type="journal article" date="2022" name="G3 (Bethesda)">
        <title>High quality genome of the basidiomycete yeast Dioszegia hungarica PDD-24b-2 isolated from cloud water.</title>
        <authorList>
            <person name="Jarrige D."/>
            <person name="Haridas S."/>
            <person name="Bleykasten-Grosshans C."/>
            <person name="Joly M."/>
            <person name="Nadalig T."/>
            <person name="Sancelme M."/>
            <person name="Vuilleumier S."/>
            <person name="Grigoriev I.V."/>
            <person name="Amato P."/>
            <person name="Bringel F."/>
        </authorList>
    </citation>
    <scope>NUCLEOTIDE SEQUENCE</scope>
    <source>
        <strain evidence="7">PDD-24b-2</strain>
    </source>
</reference>
<dbReference type="AlphaFoldDB" id="A0AA38GZQ2"/>
<comment type="subcellular location">
    <subcellularLocation>
        <location evidence="1">Membrane</location>
        <topology evidence="1">Multi-pass membrane protein</topology>
    </subcellularLocation>
</comment>
<dbReference type="Pfam" id="PF01284">
    <property type="entry name" value="MARVEL"/>
    <property type="match status" value="1"/>
</dbReference>
<feature type="transmembrane region" description="Helical" evidence="5">
    <location>
        <begin position="12"/>
        <end position="34"/>
    </location>
</feature>
<gene>
    <name evidence="7" type="ORF">MKK02DRAFT_41493</name>
</gene>
<dbReference type="Proteomes" id="UP001164286">
    <property type="component" value="Unassembled WGS sequence"/>
</dbReference>
<dbReference type="GO" id="GO:0016020">
    <property type="term" value="C:membrane"/>
    <property type="evidence" value="ECO:0007669"/>
    <property type="project" value="UniProtKB-SubCell"/>
</dbReference>
<dbReference type="GeneID" id="77730790"/>
<evidence type="ECO:0000259" key="6">
    <source>
        <dbReference type="Pfam" id="PF01284"/>
    </source>
</evidence>
<keyword evidence="2 5" id="KW-0812">Transmembrane</keyword>
<name>A0AA38GZQ2_9TREE</name>
<dbReference type="RefSeq" id="XP_052941639.1">
    <property type="nucleotide sequence ID" value="XM_053091585.1"/>
</dbReference>
<sequence length="166" mass="17934">MVDAAVHVKRGHPALFGTLLVFGIIEGATTSWLTMQYNNNGSYPNSSIRDRVRFLVFVSWWTVVFAAAYLAVFLLAADNFLASIASHGIWIFLTWIFWLAGAAALTASLGGGLSCGLTNLAYCGQLNAAIAFAWIEWIIITILLIVIVLLGTSALRRGDRLSAGLV</sequence>
<feature type="transmembrane region" description="Helical" evidence="5">
    <location>
        <begin position="129"/>
        <end position="150"/>
    </location>
</feature>
<proteinExistence type="predicted"/>
<comment type="caution">
    <text evidence="7">The sequence shown here is derived from an EMBL/GenBank/DDBJ whole genome shotgun (WGS) entry which is preliminary data.</text>
</comment>
<evidence type="ECO:0000256" key="5">
    <source>
        <dbReference type="SAM" id="Phobius"/>
    </source>
</evidence>
<evidence type="ECO:0000313" key="8">
    <source>
        <dbReference type="Proteomes" id="UP001164286"/>
    </source>
</evidence>
<keyword evidence="4 5" id="KW-0472">Membrane</keyword>
<evidence type="ECO:0000256" key="1">
    <source>
        <dbReference type="ARBA" id="ARBA00004141"/>
    </source>
</evidence>
<feature type="transmembrane region" description="Helical" evidence="5">
    <location>
        <begin position="89"/>
        <end position="109"/>
    </location>
</feature>
<feature type="transmembrane region" description="Helical" evidence="5">
    <location>
        <begin position="54"/>
        <end position="77"/>
    </location>
</feature>
<feature type="domain" description="MARVEL" evidence="6">
    <location>
        <begin position="17"/>
        <end position="145"/>
    </location>
</feature>
<accession>A0AA38GZQ2</accession>
<dbReference type="EMBL" id="JAKWFO010000016">
    <property type="protein sequence ID" value="KAI9631862.1"/>
    <property type="molecule type" value="Genomic_DNA"/>
</dbReference>
<organism evidence="7 8">
    <name type="scientific">Dioszegia hungarica</name>
    <dbReference type="NCBI Taxonomy" id="4972"/>
    <lineage>
        <taxon>Eukaryota</taxon>
        <taxon>Fungi</taxon>
        <taxon>Dikarya</taxon>
        <taxon>Basidiomycota</taxon>
        <taxon>Agaricomycotina</taxon>
        <taxon>Tremellomycetes</taxon>
        <taxon>Tremellales</taxon>
        <taxon>Bulleribasidiaceae</taxon>
        <taxon>Dioszegia</taxon>
    </lineage>
</organism>